<dbReference type="RefSeq" id="WP_190425495.1">
    <property type="nucleotide sequence ID" value="NZ_JAAOCA010000040.1"/>
</dbReference>
<comment type="caution">
    <text evidence="1">The sequence shown here is derived from an EMBL/GenBank/DDBJ whole genome shotgun (WGS) entry which is preliminary data.</text>
</comment>
<gene>
    <name evidence="1" type="ORF">HAQ05_23855</name>
</gene>
<sequence length="90" mass="10036">MLSTLELRNIIESSFLPQRCQCTQGRDHSLTVKIFGRGSDHVDLTVTGIDSRGLNSSRAISSLIMGLRHDLAKHHHQTQPKVRPRAHASL</sequence>
<protein>
    <submittedName>
        <fullName evidence="1">DUF1652 domain-containing protein</fullName>
    </submittedName>
</protein>
<name>A0ABR7Z8Q4_9PSED</name>
<dbReference type="Proteomes" id="UP000805841">
    <property type="component" value="Unassembled WGS sequence"/>
</dbReference>
<dbReference type="InterPro" id="IPR012448">
    <property type="entry name" value="DUF1652"/>
</dbReference>
<evidence type="ECO:0000313" key="1">
    <source>
        <dbReference type="EMBL" id="MBD1601716.1"/>
    </source>
</evidence>
<keyword evidence="2" id="KW-1185">Reference proteome</keyword>
<dbReference type="Pfam" id="PF07865">
    <property type="entry name" value="DUF1652"/>
    <property type="match status" value="1"/>
</dbReference>
<evidence type="ECO:0000313" key="2">
    <source>
        <dbReference type="Proteomes" id="UP000805841"/>
    </source>
</evidence>
<proteinExistence type="predicted"/>
<accession>A0ABR7Z8Q4</accession>
<organism evidence="1 2">
    <name type="scientific">Pseudomonas typographi</name>
    <dbReference type="NCBI Taxonomy" id="2715964"/>
    <lineage>
        <taxon>Bacteria</taxon>
        <taxon>Pseudomonadati</taxon>
        <taxon>Pseudomonadota</taxon>
        <taxon>Gammaproteobacteria</taxon>
        <taxon>Pseudomonadales</taxon>
        <taxon>Pseudomonadaceae</taxon>
        <taxon>Pseudomonas</taxon>
    </lineage>
</organism>
<reference evidence="1 2" key="1">
    <citation type="journal article" date="2020" name="Insects">
        <title>Bacteria Belonging to Pseudomonas typographi sp. nov. from the Bark Beetle Ips typographus Have Genomic Potential to Aid in the Host Ecology.</title>
        <authorList>
            <person name="Peral-Aranega E."/>
            <person name="Saati-Santamaria Z."/>
            <person name="Kolarik M."/>
            <person name="Rivas R."/>
            <person name="Garcia-Fraile P."/>
        </authorList>
    </citation>
    <scope>NUCLEOTIDE SEQUENCE [LARGE SCALE GENOMIC DNA]</scope>
    <source>
        <strain evidence="1 2">CA3A</strain>
    </source>
</reference>
<dbReference type="EMBL" id="JAAOCA010000040">
    <property type="protein sequence ID" value="MBD1601716.1"/>
    <property type="molecule type" value="Genomic_DNA"/>
</dbReference>